<dbReference type="AlphaFoldDB" id="A0A5M9JPJ7"/>
<dbReference type="EMBL" id="VICG01000005">
    <property type="protein sequence ID" value="KAA8571428.1"/>
    <property type="molecule type" value="Genomic_DNA"/>
</dbReference>
<name>A0A5M9JPJ7_MONFR</name>
<evidence type="ECO:0000313" key="3">
    <source>
        <dbReference type="Proteomes" id="UP000322873"/>
    </source>
</evidence>
<evidence type="ECO:0000256" key="1">
    <source>
        <dbReference type="SAM" id="MobiDB-lite"/>
    </source>
</evidence>
<dbReference type="InterPro" id="IPR006994">
    <property type="entry name" value="TCF25/Rqc1"/>
</dbReference>
<dbReference type="GO" id="GO:1990116">
    <property type="term" value="P:ribosome-associated ubiquitin-dependent protein catabolic process"/>
    <property type="evidence" value="ECO:0007669"/>
    <property type="project" value="TreeGrafter"/>
</dbReference>
<dbReference type="Proteomes" id="UP000322873">
    <property type="component" value="Unassembled WGS sequence"/>
</dbReference>
<dbReference type="VEuPathDB" id="FungiDB:MFRU_026g00390"/>
<keyword evidence="3" id="KW-1185">Reference proteome</keyword>
<evidence type="ECO:0008006" key="4">
    <source>
        <dbReference type="Google" id="ProtNLM"/>
    </source>
</evidence>
<sequence length="467" mass="52946">MSSRQLRKLQQQRELEKQAHIQAQIQAQEEEEQEESDEEPQRVQSKPSLFASLAALEEDDGFKDVDEDEEQEEGELSEPAPAATTKKPKKSKKKKKAKNKEKGKDSAKTVQDTPKNGLDEIDEALKELNLKQTNVANTTSTVEVDEEYERICFLLGINTQHLKVANEMRSLFGRAATENHEDPGGPTGRGARRRQRIQQMDLETALKGHHKPGKGLSELTLRRNCFMQGKDEWPKSSSGGLTMAVVDNQEVVDGTVEYRFVHDGTYQVVQQTFQALVEMGDPQNLIGFIQRNPYHISLLLQVSKIAKDQGDHSLSSDLIERALFTFGRVSLSSFGTKLAKGKARLDFARPENREFWLAGYHYIKSLMMKGTYRTAFEWAKLLLSLDPEDDPYCMRWMIHHLALRAHEFQWLLDFAASRNVPEWANTINYAEPSFALAAQQLKDGAKCKGSLEHTRVYCVTCGSSRNN</sequence>
<feature type="compositionally biased region" description="Basic residues" evidence="1">
    <location>
        <begin position="86"/>
        <end position="99"/>
    </location>
</feature>
<protein>
    <recommendedName>
        <fullName evidence="4">Transcription factor 25</fullName>
    </recommendedName>
</protein>
<dbReference type="GO" id="GO:0072344">
    <property type="term" value="P:rescue of stalled ribosome"/>
    <property type="evidence" value="ECO:0007669"/>
    <property type="project" value="TreeGrafter"/>
</dbReference>
<dbReference type="PANTHER" id="PTHR22684:SF0">
    <property type="entry name" value="RIBOSOME QUALITY CONTROL COMPLEX SUBUNIT TCF25"/>
    <property type="match status" value="1"/>
</dbReference>
<reference evidence="2 3" key="1">
    <citation type="submission" date="2019-06" db="EMBL/GenBank/DDBJ databases">
        <title>Genome Sequence of the Brown Rot Fungal Pathogen Monilinia fructicola.</title>
        <authorList>
            <person name="De Miccolis Angelini R.M."/>
            <person name="Landi L."/>
            <person name="Abate D."/>
            <person name="Pollastro S."/>
            <person name="Romanazzi G."/>
            <person name="Faretra F."/>
        </authorList>
    </citation>
    <scope>NUCLEOTIDE SEQUENCE [LARGE SCALE GENOMIC DNA]</scope>
    <source>
        <strain evidence="2 3">Mfrc123</strain>
    </source>
</reference>
<organism evidence="2 3">
    <name type="scientific">Monilinia fructicola</name>
    <name type="common">Brown rot fungus</name>
    <name type="synonym">Ciboria fructicola</name>
    <dbReference type="NCBI Taxonomy" id="38448"/>
    <lineage>
        <taxon>Eukaryota</taxon>
        <taxon>Fungi</taxon>
        <taxon>Dikarya</taxon>
        <taxon>Ascomycota</taxon>
        <taxon>Pezizomycotina</taxon>
        <taxon>Leotiomycetes</taxon>
        <taxon>Helotiales</taxon>
        <taxon>Sclerotiniaceae</taxon>
        <taxon>Monilinia</taxon>
    </lineage>
</organism>
<evidence type="ECO:0000313" key="2">
    <source>
        <dbReference type="EMBL" id="KAA8571428.1"/>
    </source>
</evidence>
<dbReference type="Pfam" id="PF04910">
    <property type="entry name" value="Tcf25"/>
    <property type="match status" value="1"/>
</dbReference>
<feature type="region of interest" description="Disordered" evidence="1">
    <location>
        <begin position="1"/>
        <end position="117"/>
    </location>
</feature>
<feature type="compositionally biased region" description="Acidic residues" evidence="1">
    <location>
        <begin position="28"/>
        <end position="38"/>
    </location>
</feature>
<feature type="compositionally biased region" description="Acidic residues" evidence="1">
    <location>
        <begin position="56"/>
        <end position="76"/>
    </location>
</feature>
<comment type="caution">
    <text evidence="2">The sequence shown here is derived from an EMBL/GenBank/DDBJ whole genome shotgun (WGS) entry which is preliminary data.</text>
</comment>
<gene>
    <name evidence="2" type="ORF">EYC84_001429</name>
</gene>
<proteinExistence type="predicted"/>
<dbReference type="PANTHER" id="PTHR22684">
    <property type="entry name" value="NULP1-RELATED"/>
    <property type="match status" value="1"/>
</dbReference>
<accession>A0A5M9JPJ7</accession>
<dbReference type="GO" id="GO:1990112">
    <property type="term" value="C:RQC complex"/>
    <property type="evidence" value="ECO:0007669"/>
    <property type="project" value="TreeGrafter"/>
</dbReference>